<feature type="region of interest" description="Disordered" evidence="1">
    <location>
        <begin position="1"/>
        <end position="43"/>
    </location>
</feature>
<accession>A0A7J7VI94</accession>
<protein>
    <submittedName>
        <fullName evidence="2">Uncharacterized protein</fullName>
    </submittedName>
</protein>
<proteinExistence type="predicted"/>
<evidence type="ECO:0000256" key="1">
    <source>
        <dbReference type="SAM" id="MobiDB-lite"/>
    </source>
</evidence>
<feature type="compositionally biased region" description="Basic residues" evidence="1">
    <location>
        <begin position="1"/>
        <end position="10"/>
    </location>
</feature>
<organism evidence="2 3">
    <name type="scientific">Myotis myotis</name>
    <name type="common">Greater mouse-eared bat</name>
    <name type="synonym">Vespertilio myotis</name>
    <dbReference type="NCBI Taxonomy" id="51298"/>
    <lineage>
        <taxon>Eukaryota</taxon>
        <taxon>Metazoa</taxon>
        <taxon>Chordata</taxon>
        <taxon>Craniata</taxon>
        <taxon>Vertebrata</taxon>
        <taxon>Euteleostomi</taxon>
        <taxon>Mammalia</taxon>
        <taxon>Eutheria</taxon>
        <taxon>Laurasiatheria</taxon>
        <taxon>Chiroptera</taxon>
        <taxon>Yangochiroptera</taxon>
        <taxon>Vespertilionidae</taxon>
        <taxon>Myotis</taxon>
    </lineage>
</organism>
<sequence>MEAGRARRTAARGGTQAALNPPAVPAASSPPPAITGTRPDAGRRRSACHFELVLTASAPAPLTCGGVGVFLAASGAGNLAGPAPRRRRGEMRGGRGVQPLPLKGHIPRRAAGRPSRRVAASAVAPLSREAGGSSSPGGLSPRWEAPFSVRKGRGRG</sequence>
<keyword evidence="3" id="KW-1185">Reference proteome</keyword>
<feature type="compositionally biased region" description="Basic residues" evidence="1">
    <location>
        <begin position="105"/>
        <end position="116"/>
    </location>
</feature>
<comment type="caution">
    <text evidence="2">The sequence shown here is derived from an EMBL/GenBank/DDBJ whole genome shotgun (WGS) entry which is preliminary data.</text>
</comment>
<dbReference type="Proteomes" id="UP000527355">
    <property type="component" value="Unassembled WGS sequence"/>
</dbReference>
<dbReference type="EMBL" id="JABWUV010000010">
    <property type="protein sequence ID" value="KAF6324925.1"/>
    <property type="molecule type" value="Genomic_DNA"/>
</dbReference>
<evidence type="ECO:0000313" key="3">
    <source>
        <dbReference type="Proteomes" id="UP000527355"/>
    </source>
</evidence>
<feature type="compositionally biased region" description="Low complexity" evidence="1">
    <location>
        <begin position="11"/>
        <end position="21"/>
    </location>
</feature>
<feature type="compositionally biased region" description="Low complexity" evidence="1">
    <location>
        <begin position="117"/>
        <end position="141"/>
    </location>
</feature>
<feature type="region of interest" description="Disordered" evidence="1">
    <location>
        <begin position="75"/>
        <end position="156"/>
    </location>
</feature>
<feature type="compositionally biased region" description="Pro residues" evidence="1">
    <location>
        <begin position="22"/>
        <end position="33"/>
    </location>
</feature>
<reference evidence="2 3" key="1">
    <citation type="journal article" date="2020" name="Nature">
        <title>Six reference-quality genomes reveal evolution of bat adaptations.</title>
        <authorList>
            <person name="Jebb D."/>
            <person name="Huang Z."/>
            <person name="Pippel M."/>
            <person name="Hughes G.M."/>
            <person name="Lavrichenko K."/>
            <person name="Devanna P."/>
            <person name="Winkler S."/>
            <person name="Jermiin L.S."/>
            <person name="Skirmuntt E.C."/>
            <person name="Katzourakis A."/>
            <person name="Burkitt-Gray L."/>
            <person name="Ray D.A."/>
            <person name="Sullivan K.A.M."/>
            <person name="Roscito J.G."/>
            <person name="Kirilenko B.M."/>
            <person name="Davalos L.M."/>
            <person name="Corthals A.P."/>
            <person name="Power M.L."/>
            <person name="Jones G."/>
            <person name="Ransome R.D."/>
            <person name="Dechmann D.K.N."/>
            <person name="Locatelli A.G."/>
            <person name="Puechmaille S.J."/>
            <person name="Fedrigo O."/>
            <person name="Jarvis E.D."/>
            <person name="Hiller M."/>
            <person name="Vernes S.C."/>
            <person name="Myers E.W."/>
            <person name="Teeling E.C."/>
        </authorList>
    </citation>
    <scope>NUCLEOTIDE SEQUENCE [LARGE SCALE GENOMIC DNA]</scope>
    <source>
        <strain evidence="2">MMyoMyo1</strain>
        <tissue evidence="2">Flight muscle</tissue>
    </source>
</reference>
<dbReference type="AlphaFoldDB" id="A0A7J7VI94"/>
<gene>
    <name evidence="2" type="ORF">mMyoMyo1_008375</name>
</gene>
<name>A0A7J7VI94_MYOMY</name>
<evidence type="ECO:0000313" key="2">
    <source>
        <dbReference type="EMBL" id="KAF6324925.1"/>
    </source>
</evidence>